<protein>
    <submittedName>
        <fullName evidence="1">Uncharacterized protein</fullName>
    </submittedName>
</protein>
<keyword evidence="2" id="KW-1185">Reference proteome</keyword>
<organism evidence="1 2">
    <name type="scientific">Rhamnusium bicolor</name>
    <dbReference type="NCBI Taxonomy" id="1586634"/>
    <lineage>
        <taxon>Eukaryota</taxon>
        <taxon>Metazoa</taxon>
        <taxon>Ecdysozoa</taxon>
        <taxon>Arthropoda</taxon>
        <taxon>Hexapoda</taxon>
        <taxon>Insecta</taxon>
        <taxon>Pterygota</taxon>
        <taxon>Neoptera</taxon>
        <taxon>Endopterygota</taxon>
        <taxon>Coleoptera</taxon>
        <taxon>Polyphaga</taxon>
        <taxon>Cucujiformia</taxon>
        <taxon>Chrysomeloidea</taxon>
        <taxon>Cerambycidae</taxon>
        <taxon>Lepturinae</taxon>
        <taxon>Rhagiini</taxon>
        <taxon>Rhamnusium</taxon>
    </lineage>
</organism>
<sequence>MTDKLSKPIPPENCTIMHQTRHYIGIKCYVPDQLRDKSNIYLMQVYDASTRLLIGTATSQNPEDISIGNLPQEYEDLLLFIRTMDARSITSDANIIYAPTVAKIRTGGKIKIRINHFIY</sequence>
<proteinExistence type="predicted"/>
<evidence type="ECO:0000313" key="1">
    <source>
        <dbReference type="EMBL" id="KAJ8948897.1"/>
    </source>
</evidence>
<dbReference type="EMBL" id="JANEYF010002266">
    <property type="protein sequence ID" value="KAJ8948897.1"/>
    <property type="molecule type" value="Genomic_DNA"/>
</dbReference>
<evidence type="ECO:0000313" key="2">
    <source>
        <dbReference type="Proteomes" id="UP001162156"/>
    </source>
</evidence>
<reference evidence="1" key="1">
    <citation type="journal article" date="2023" name="Insect Mol. Biol.">
        <title>Genome sequencing provides insights into the evolution of gene families encoding plant cell wall-degrading enzymes in longhorned beetles.</title>
        <authorList>
            <person name="Shin N.R."/>
            <person name="Okamura Y."/>
            <person name="Kirsch R."/>
            <person name="Pauchet Y."/>
        </authorList>
    </citation>
    <scope>NUCLEOTIDE SEQUENCE</scope>
    <source>
        <strain evidence="1">RBIC_L_NR</strain>
    </source>
</reference>
<comment type="caution">
    <text evidence="1">The sequence shown here is derived from an EMBL/GenBank/DDBJ whole genome shotgun (WGS) entry which is preliminary data.</text>
</comment>
<name>A0AAV8YBI0_9CUCU</name>
<dbReference type="Proteomes" id="UP001162156">
    <property type="component" value="Unassembled WGS sequence"/>
</dbReference>
<dbReference type="AlphaFoldDB" id="A0AAV8YBI0"/>
<accession>A0AAV8YBI0</accession>
<gene>
    <name evidence="1" type="ORF">NQ314_008335</name>
</gene>